<protein>
    <submittedName>
        <fullName evidence="7">Protein kinase</fullName>
    </submittedName>
</protein>
<keyword evidence="1" id="KW-0808">Transferase</keyword>
<evidence type="ECO:0000313" key="7">
    <source>
        <dbReference type="EMBL" id="MDA2812448.1"/>
    </source>
</evidence>
<dbReference type="InterPro" id="IPR011009">
    <property type="entry name" value="Kinase-like_dom_sf"/>
</dbReference>
<reference evidence="7 8" key="1">
    <citation type="submission" date="2023-01" db="EMBL/GenBank/DDBJ databases">
        <title>Draft genome sequence of Nocardiopsis sp. RSe5-2 isolated from halophytes.</title>
        <authorList>
            <person name="Duangmal K."/>
            <person name="Chantavorakit T."/>
        </authorList>
    </citation>
    <scope>NUCLEOTIDE SEQUENCE [LARGE SCALE GENOMIC DNA]</scope>
    <source>
        <strain evidence="7 8">RSe5-2</strain>
    </source>
</reference>
<dbReference type="PROSITE" id="PS00108">
    <property type="entry name" value="PROTEIN_KINASE_ST"/>
    <property type="match status" value="1"/>
</dbReference>
<feature type="region of interest" description="Disordered" evidence="5">
    <location>
        <begin position="350"/>
        <end position="403"/>
    </location>
</feature>
<dbReference type="RefSeq" id="WP_270687020.1">
    <property type="nucleotide sequence ID" value="NZ_JAQFWQ010000050.1"/>
</dbReference>
<keyword evidence="4" id="KW-0067">ATP-binding</keyword>
<feature type="region of interest" description="Disordered" evidence="5">
    <location>
        <begin position="292"/>
        <end position="317"/>
    </location>
</feature>
<keyword evidence="2" id="KW-0547">Nucleotide-binding</keyword>
<dbReference type="GO" id="GO:0016301">
    <property type="term" value="F:kinase activity"/>
    <property type="evidence" value="ECO:0007669"/>
    <property type="project" value="UniProtKB-KW"/>
</dbReference>
<organism evidence="7 8">
    <name type="scientific">Nocardiopsis endophytica</name>
    <dbReference type="NCBI Taxonomy" id="3018445"/>
    <lineage>
        <taxon>Bacteria</taxon>
        <taxon>Bacillati</taxon>
        <taxon>Actinomycetota</taxon>
        <taxon>Actinomycetes</taxon>
        <taxon>Streptosporangiales</taxon>
        <taxon>Nocardiopsidaceae</taxon>
        <taxon>Nocardiopsis</taxon>
    </lineage>
</organism>
<dbReference type="PANTHER" id="PTHR43289">
    <property type="entry name" value="MITOGEN-ACTIVATED PROTEIN KINASE KINASE KINASE 20-RELATED"/>
    <property type="match status" value="1"/>
</dbReference>
<evidence type="ECO:0000313" key="8">
    <source>
        <dbReference type="Proteomes" id="UP001527866"/>
    </source>
</evidence>
<evidence type="ECO:0000256" key="2">
    <source>
        <dbReference type="ARBA" id="ARBA00022741"/>
    </source>
</evidence>
<dbReference type="InterPro" id="IPR000719">
    <property type="entry name" value="Prot_kinase_dom"/>
</dbReference>
<comment type="caution">
    <text evidence="7">The sequence shown here is derived from an EMBL/GenBank/DDBJ whole genome shotgun (WGS) entry which is preliminary data.</text>
</comment>
<accession>A0ABT4U677</accession>
<dbReference type="CDD" id="cd14014">
    <property type="entry name" value="STKc_PknB_like"/>
    <property type="match status" value="1"/>
</dbReference>
<evidence type="ECO:0000256" key="1">
    <source>
        <dbReference type="ARBA" id="ARBA00022679"/>
    </source>
</evidence>
<dbReference type="InterPro" id="IPR008271">
    <property type="entry name" value="Ser/Thr_kinase_AS"/>
</dbReference>
<proteinExistence type="predicted"/>
<sequence length="501" mass="51659">MPEPRPLTESDPRRVGPYRITGRLGEGGQGVVYLGEAPDGTRAAVKTLGARALEDPAMRERFTREAEAARRVASFCTAAVLGADFAADPPYIASEYVEGPSLSEAVRTEGPLTGGDLERLAVNTATALVAVHEAGIVHRDLKPDNVLLAQGGARVIDFGVAQVPLADGARTATAIGTPAFMAPEQISGTGVGPSADVFAWGAVTAFAATGRLPFAGNTVPEVLHRVLHGVPDVEGVPERLRPMVVAALAKEPERRPQTEDLLMMLLGRKTAPEAADPRTTLVAGAAGATVPVGAPGAGPTRVDGAPVPPPHGGPERRTGRWAAVAVGAVALAALALAAGLFLPGWLQGAQGGPEDAEGAAGPTEGTGEESAGDEPSASPTPTPTGPSSAPIPAPAFTADFEGDWQGNVGVDLWEMQVDEGERSAVLENADDDDCYLELTLVRGWEDPAEGYEAEVVDSGQGEECTSPAPRGALITLESDVLTVDFDGPDSQGEELPMRREE</sequence>
<keyword evidence="8" id="KW-1185">Reference proteome</keyword>
<evidence type="ECO:0000259" key="6">
    <source>
        <dbReference type="PROSITE" id="PS50011"/>
    </source>
</evidence>
<evidence type="ECO:0000256" key="4">
    <source>
        <dbReference type="ARBA" id="ARBA00022840"/>
    </source>
</evidence>
<feature type="region of interest" description="Disordered" evidence="5">
    <location>
        <begin position="1"/>
        <end position="21"/>
    </location>
</feature>
<dbReference type="PROSITE" id="PS50011">
    <property type="entry name" value="PROTEIN_KINASE_DOM"/>
    <property type="match status" value="1"/>
</dbReference>
<dbReference type="Pfam" id="PF00069">
    <property type="entry name" value="Pkinase"/>
    <property type="match status" value="1"/>
</dbReference>
<dbReference type="Proteomes" id="UP001527866">
    <property type="component" value="Unassembled WGS sequence"/>
</dbReference>
<keyword evidence="3 7" id="KW-0418">Kinase</keyword>
<name>A0ABT4U677_9ACTN</name>
<feature type="compositionally biased region" description="Basic and acidic residues" evidence="5">
    <location>
        <begin position="1"/>
        <end position="14"/>
    </location>
</feature>
<feature type="domain" description="Protein kinase" evidence="6">
    <location>
        <begin position="18"/>
        <end position="266"/>
    </location>
</feature>
<dbReference type="PANTHER" id="PTHR43289:SF34">
    <property type="entry name" value="SERINE_THREONINE-PROTEIN KINASE YBDM-RELATED"/>
    <property type="match status" value="1"/>
</dbReference>
<dbReference type="Gene3D" id="3.30.200.20">
    <property type="entry name" value="Phosphorylase Kinase, domain 1"/>
    <property type="match status" value="1"/>
</dbReference>
<gene>
    <name evidence="7" type="ORF">O4J56_17530</name>
</gene>
<evidence type="ECO:0000256" key="3">
    <source>
        <dbReference type="ARBA" id="ARBA00022777"/>
    </source>
</evidence>
<evidence type="ECO:0000256" key="5">
    <source>
        <dbReference type="SAM" id="MobiDB-lite"/>
    </source>
</evidence>
<dbReference type="Gene3D" id="1.10.510.10">
    <property type="entry name" value="Transferase(Phosphotransferase) domain 1"/>
    <property type="match status" value="1"/>
</dbReference>
<dbReference type="EMBL" id="JAQFWQ010000050">
    <property type="protein sequence ID" value="MDA2812448.1"/>
    <property type="molecule type" value="Genomic_DNA"/>
</dbReference>
<dbReference type="SMART" id="SM00220">
    <property type="entry name" value="S_TKc"/>
    <property type="match status" value="1"/>
</dbReference>
<feature type="compositionally biased region" description="Pro residues" evidence="5">
    <location>
        <begin position="378"/>
        <end position="393"/>
    </location>
</feature>
<dbReference type="SUPFAM" id="SSF56112">
    <property type="entry name" value="Protein kinase-like (PK-like)"/>
    <property type="match status" value="1"/>
</dbReference>